<reference evidence="2 3" key="1">
    <citation type="submission" date="2024-04" db="EMBL/GenBank/DDBJ databases">
        <title>WGS of bacteria from Torrens River.</title>
        <authorList>
            <person name="Wyrsch E.R."/>
            <person name="Drigo B."/>
        </authorList>
    </citation>
    <scope>NUCLEOTIDE SEQUENCE [LARGE SCALE GENOMIC DNA]</scope>
    <source>
        <strain evidence="2 3">TWI391</strain>
    </source>
</reference>
<organism evidence="2 3">
    <name type="scientific">Sphingobacterium kitahiroshimense</name>
    <dbReference type="NCBI Taxonomy" id="470446"/>
    <lineage>
        <taxon>Bacteria</taxon>
        <taxon>Pseudomonadati</taxon>
        <taxon>Bacteroidota</taxon>
        <taxon>Sphingobacteriia</taxon>
        <taxon>Sphingobacteriales</taxon>
        <taxon>Sphingobacteriaceae</taxon>
        <taxon>Sphingobacterium</taxon>
    </lineage>
</organism>
<accession>A0ABV0BPX0</accession>
<dbReference type="InterPro" id="IPR041662">
    <property type="entry name" value="SusD-like_2"/>
</dbReference>
<proteinExistence type="predicted"/>
<dbReference type="SUPFAM" id="SSF48452">
    <property type="entry name" value="TPR-like"/>
    <property type="match status" value="1"/>
</dbReference>
<evidence type="ECO:0000313" key="3">
    <source>
        <dbReference type="Proteomes" id="UP001409291"/>
    </source>
</evidence>
<evidence type="ECO:0000313" key="2">
    <source>
        <dbReference type="EMBL" id="MEN5376771.1"/>
    </source>
</evidence>
<keyword evidence="3" id="KW-1185">Reference proteome</keyword>
<feature type="chain" id="PRO_5045098970" evidence="1">
    <location>
        <begin position="24"/>
        <end position="543"/>
    </location>
</feature>
<name>A0ABV0BPX0_9SPHI</name>
<evidence type="ECO:0000256" key="1">
    <source>
        <dbReference type="SAM" id="SignalP"/>
    </source>
</evidence>
<dbReference type="InterPro" id="IPR011990">
    <property type="entry name" value="TPR-like_helical_dom_sf"/>
</dbReference>
<dbReference type="EMBL" id="JBDJNQ010000002">
    <property type="protein sequence ID" value="MEN5376771.1"/>
    <property type="molecule type" value="Genomic_DNA"/>
</dbReference>
<keyword evidence="1" id="KW-0732">Signal</keyword>
<comment type="caution">
    <text evidence="2">The sequence shown here is derived from an EMBL/GenBank/DDBJ whole genome shotgun (WGS) entry which is preliminary data.</text>
</comment>
<dbReference type="RefSeq" id="WP_346580918.1">
    <property type="nucleotide sequence ID" value="NZ_JBDJLH010000003.1"/>
</dbReference>
<protein>
    <submittedName>
        <fullName evidence="2">SusD/RagB family nutrient-binding outer membrane lipoprotein</fullName>
    </submittedName>
</protein>
<dbReference type="Pfam" id="PF12771">
    <property type="entry name" value="SusD-like_2"/>
    <property type="match status" value="1"/>
</dbReference>
<feature type="signal peptide" evidence="1">
    <location>
        <begin position="1"/>
        <end position="23"/>
    </location>
</feature>
<sequence>MKKIFYIATTSILLLLNSCSKWLDVNDNPNAANSTVPTPQQRLPSMLAQFIDGYESAGTRTSFLGQQLAVVNANNNNWNLTRWNSTASSTGWPWQSWYVNTAVNIDPLIESATKVGAYHYIGVAKLIKAWGFGYMADLYGMLPYDEFDKVNNLTPKFDDGEYVYTKILALIDEAILDLSKEQASGAAPLSAGDIFNKGNVQNWLKLAYGLKARFLNHYSKLPTYNAQAVLDALEKAPILNDESTIIQYIDETATTSDQSKASLQWGNTGTSARITQLYYNYITNNYHGAPSGNANVIDPRLNLLIPSSQNPDGSYRQTLFVDMSSDLPKTGPASYVYASATNKFSNKDSVYISMRKEVAANGRVLSTGTWYTEKGGKGLLLTNSEMKFIEAEVRFKKGELGAALTAYQAGIKAHMEIMGVKASDVASYMASSSIVQEAGKLTLSHIMIQKYIALSYSPEQWSDLRRMNYCTDASGNYNESTGIYKGFKRPSHVFATAYPSQTEWPRRFAIPSYEINYNLNQVKAANADADLPTYQNQRIWWDK</sequence>
<keyword evidence="2" id="KW-0449">Lipoprotein</keyword>
<dbReference type="Gene3D" id="1.25.40.390">
    <property type="match status" value="1"/>
</dbReference>
<dbReference type="Proteomes" id="UP001409291">
    <property type="component" value="Unassembled WGS sequence"/>
</dbReference>
<gene>
    <name evidence="2" type="ORF">ABE541_05800</name>
</gene>